<sequence length="219" mass="25214">MARKTKRQAQETRQHILDAAIKAFSERGVSATSLNDIAALAGVTRGAIYWHFKNKAELFNEILHTADSKIQDFETEYQTKYPDNPLYVLTETMIYILDATVSNRQWRELMEILFHKCEFVGEMALYQEVRSQLFDECYGRLEATLGRCIEQQQLPATLHCRRAAIMLRAYMTGLMENWLFIPGSFDLQAESRTLVFGLIDMLRMSPMLRCGQNDAPQSA</sequence>
<dbReference type="InterPro" id="IPR001647">
    <property type="entry name" value="HTH_TetR"/>
</dbReference>
<dbReference type="KEGG" id="sgl:SG0686"/>
<dbReference type="Gene3D" id="1.10.357.10">
    <property type="entry name" value="Tetracycline Repressor, domain 2"/>
    <property type="match status" value="1"/>
</dbReference>
<dbReference type="NCBIfam" id="NF007949">
    <property type="entry name" value="PRK10668.1"/>
    <property type="match status" value="1"/>
</dbReference>
<dbReference type="PRINTS" id="PR00455">
    <property type="entry name" value="HTHTETR"/>
</dbReference>
<dbReference type="GO" id="GO:0003677">
    <property type="term" value="F:DNA binding"/>
    <property type="evidence" value="ECO:0007669"/>
    <property type="project" value="UniProtKB-UniRule"/>
</dbReference>
<organism evidence="7 9">
    <name type="scientific">Sodalis glossinidius (strain morsitans)</name>
    <dbReference type="NCBI Taxonomy" id="343509"/>
    <lineage>
        <taxon>Bacteria</taxon>
        <taxon>Pseudomonadati</taxon>
        <taxon>Pseudomonadota</taxon>
        <taxon>Gammaproteobacteria</taxon>
        <taxon>Enterobacterales</taxon>
        <taxon>Bruguierivoracaceae</taxon>
        <taxon>Sodalis</taxon>
    </lineage>
</organism>
<dbReference type="GO" id="GO:0009410">
    <property type="term" value="P:response to xenobiotic stimulus"/>
    <property type="evidence" value="ECO:0007669"/>
    <property type="project" value="UniProtKB-ARBA"/>
</dbReference>
<dbReference type="PANTHER" id="PTHR43479:SF11">
    <property type="entry name" value="ACREF_ENVCD OPERON REPRESSOR-RELATED"/>
    <property type="match status" value="1"/>
</dbReference>
<keyword evidence="1" id="KW-0678">Repressor</keyword>
<dbReference type="SUPFAM" id="SSF48498">
    <property type="entry name" value="Tetracyclin repressor-like, C-terminal domain"/>
    <property type="match status" value="1"/>
</dbReference>
<dbReference type="Proteomes" id="UP000245838">
    <property type="component" value="Chromosome sggmmb4_Chromosome"/>
</dbReference>
<dbReference type="Pfam" id="PF00440">
    <property type="entry name" value="TetR_N"/>
    <property type="match status" value="1"/>
</dbReference>
<evidence type="ECO:0000256" key="3">
    <source>
        <dbReference type="ARBA" id="ARBA00023125"/>
    </source>
</evidence>
<dbReference type="HOGENOM" id="CLU_069356_12_3_6"/>
<evidence type="ECO:0000259" key="6">
    <source>
        <dbReference type="PROSITE" id="PS50977"/>
    </source>
</evidence>
<dbReference type="BioCyc" id="SGLO343509:SGP1_RS05860-MONOMER"/>
<evidence type="ECO:0000313" key="10">
    <source>
        <dbReference type="Proteomes" id="UP000245838"/>
    </source>
</evidence>
<keyword evidence="4" id="KW-0804">Transcription</keyword>
<evidence type="ECO:0000256" key="2">
    <source>
        <dbReference type="ARBA" id="ARBA00023015"/>
    </source>
</evidence>
<feature type="domain" description="HTH tetR-type" evidence="6">
    <location>
        <begin position="10"/>
        <end position="70"/>
    </location>
</feature>
<dbReference type="EMBL" id="AP008232">
    <property type="protein sequence ID" value="BAE73961.1"/>
    <property type="molecule type" value="Genomic_DNA"/>
</dbReference>
<dbReference type="FunFam" id="1.10.357.10:FF:000003">
    <property type="entry name" value="HTH-type transcriptional regulator AcrR"/>
    <property type="match status" value="1"/>
</dbReference>
<dbReference type="STRING" id="343509.SG0686"/>
<dbReference type="InterPro" id="IPR009057">
    <property type="entry name" value="Homeodomain-like_sf"/>
</dbReference>
<feature type="DNA-binding region" description="H-T-H motif" evidence="5">
    <location>
        <begin position="33"/>
        <end position="52"/>
    </location>
</feature>
<dbReference type="PANTHER" id="PTHR43479">
    <property type="entry name" value="ACREF/ENVCD OPERON REPRESSOR-RELATED"/>
    <property type="match status" value="1"/>
</dbReference>
<dbReference type="InterPro" id="IPR036271">
    <property type="entry name" value="Tet_transcr_reg_TetR-rel_C_sf"/>
</dbReference>
<evidence type="ECO:0000256" key="1">
    <source>
        <dbReference type="ARBA" id="ARBA00022491"/>
    </source>
</evidence>
<proteinExistence type="predicted"/>
<evidence type="ECO:0000256" key="4">
    <source>
        <dbReference type="ARBA" id="ARBA00023163"/>
    </source>
</evidence>
<dbReference type="GO" id="GO:0003700">
    <property type="term" value="F:DNA-binding transcription factor activity"/>
    <property type="evidence" value="ECO:0007669"/>
    <property type="project" value="UniProtKB-ARBA"/>
</dbReference>
<dbReference type="InterPro" id="IPR013572">
    <property type="entry name" value="Tscrpt_reg_MAATS_C"/>
</dbReference>
<dbReference type="InterPro" id="IPR050624">
    <property type="entry name" value="HTH-type_Tx_Regulator"/>
</dbReference>
<reference evidence="8 10" key="2">
    <citation type="submission" date="2015-05" db="EMBL/GenBank/DDBJ databases">
        <authorList>
            <person name="Goodhead I."/>
        </authorList>
    </citation>
    <scope>NUCLEOTIDE SEQUENCE [LARGE SCALE GENOMIC DNA]</scope>
    <source>
        <strain evidence="8">B4</strain>
        <strain evidence="10">morsitans</strain>
    </source>
</reference>
<keyword evidence="3 5" id="KW-0238">DNA-binding</keyword>
<dbReference type="InterPro" id="IPR023772">
    <property type="entry name" value="DNA-bd_HTH_TetR-type_CS"/>
</dbReference>
<dbReference type="eggNOG" id="COG1309">
    <property type="taxonomic scope" value="Bacteria"/>
</dbReference>
<reference evidence="7 9" key="1">
    <citation type="journal article" date="2006" name="Genome Res.">
        <title>Massive genome erosion and functional adaptations provide insights into the symbiotic lifestyle of Sodalis glossinidius in the tsetse host.</title>
        <authorList>
            <person name="Toh H."/>
            <person name="Weiss B.L."/>
            <person name="Perkin S.A.H."/>
            <person name="Yamashita A."/>
            <person name="Oshima K."/>
            <person name="Hattori M."/>
            <person name="Aksoy S."/>
        </authorList>
    </citation>
    <scope>NUCLEOTIDE SEQUENCE [LARGE SCALE GENOMIC DNA]</scope>
    <source>
        <strain evidence="7">Morsitans</strain>
        <strain evidence="9">morsitans</strain>
    </source>
</reference>
<gene>
    <name evidence="8" type="primary">acrR</name>
    <name evidence="7" type="ordered locus">SG0686</name>
    <name evidence="8" type="ORF">SGGMMB4_01548</name>
</gene>
<keyword evidence="9" id="KW-1185">Reference proteome</keyword>
<dbReference type="RefSeq" id="WP_011410549.1">
    <property type="nucleotide sequence ID" value="NC_007712.1"/>
</dbReference>
<dbReference type="SUPFAM" id="SSF46689">
    <property type="entry name" value="Homeodomain-like"/>
    <property type="match status" value="1"/>
</dbReference>
<evidence type="ECO:0000256" key="5">
    <source>
        <dbReference type="PROSITE-ProRule" id="PRU00335"/>
    </source>
</evidence>
<dbReference type="AlphaFoldDB" id="Q2NV64"/>
<keyword evidence="2" id="KW-0805">Transcription regulation</keyword>
<dbReference type="Proteomes" id="UP000001932">
    <property type="component" value="Chromosome"/>
</dbReference>
<evidence type="ECO:0000313" key="8">
    <source>
        <dbReference type="EMBL" id="CRL44432.1"/>
    </source>
</evidence>
<evidence type="ECO:0000313" key="9">
    <source>
        <dbReference type="Proteomes" id="UP000001932"/>
    </source>
</evidence>
<evidence type="ECO:0000313" key="7">
    <source>
        <dbReference type="EMBL" id="BAE73961.1"/>
    </source>
</evidence>
<dbReference type="Pfam" id="PF08361">
    <property type="entry name" value="TetR_C_2"/>
    <property type="match status" value="1"/>
</dbReference>
<protein>
    <submittedName>
        <fullName evidence="7">AcrAB operon repressor AcrR</fullName>
    </submittedName>
    <submittedName>
        <fullName evidence="8">HTH-type transcriptional regulator AcrR</fullName>
    </submittedName>
</protein>
<dbReference type="GO" id="GO:0045892">
    <property type="term" value="P:negative regulation of DNA-templated transcription"/>
    <property type="evidence" value="ECO:0007669"/>
    <property type="project" value="UniProtKB-ARBA"/>
</dbReference>
<dbReference type="OrthoDB" id="5816932at2"/>
<dbReference type="EMBL" id="LN854557">
    <property type="protein sequence ID" value="CRL44432.1"/>
    <property type="molecule type" value="Genomic_DNA"/>
</dbReference>
<dbReference type="PROSITE" id="PS01081">
    <property type="entry name" value="HTH_TETR_1"/>
    <property type="match status" value="1"/>
</dbReference>
<dbReference type="PROSITE" id="PS50977">
    <property type="entry name" value="HTH_TETR_2"/>
    <property type="match status" value="1"/>
</dbReference>
<name>Q2NV64_SODGM</name>
<accession>Q2NV64</accession>